<evidence type="ECO:0000256" key="1">
    <source>
        <dbReference type="ARBA" id="ARBA00012386"/>
    </source>
</evidence>
<dbReference type="EC" id="2.5.1.25" evidence="1"/>
<accession>A0ABQ6H9L4</accession>
<comment type="caution">
    <text evidence="6">The sequence shown here is derived from an EMBL/GenBank/DDBJ whole genome shotgun (WGS) entry which is preliminary data.</text>
</comment>
<dbReference type="SMART" id="SM01144">
    <property type="entry name" value="DTW"/>
    <property type="match status" value="1"/>
</dbReference>
<feature type="domain" description="DTW" evidence="5">
    <location>
        <begin position="65"/>
        <end position="264"/>
    </location>
</feature>
<keyword evidence="4" id="KW-0819">tRNA processing</keyword>
<evidence type="ECO:0000256" key="2">
    <source>
        <dbReference type="ARBA" id="ARBA00022679"/>
    </source>
</evidence>
<evidence type="ECO:0000259" key="5">
    <source>
        <dbReference type="SMART" id="SM01144"/>
    </source>
</evidence>
<organism evidence="6 7">
    <name type="scientific">Thalassotalea loyana</name>
    <dbReference type="NCBI Taxonomy" id="280483"/>
    <lineage>
        <taxon>Bacteria</taxon>
        <taxon>Pseudomonadati</taxon>
        <taxon>Pseudomonadota</taxon>
        <taxon>Gammaproteobacteria</taxon>
        <taxon>Alteromonadales</taxon>
        <taxon>Colwelliaceae</taxon>
        <taxon>Thalassotalea</taxon>
    </lineage>
</organism>
<evidence type="ECO:0000256" key="3">
    <source>
        <dbReference type="ARBA" id="ARBA00022691"/>
    </source>
</evidence>
<evidence type="ECO:0000313" key="6">
    <source>
        <dbReference type="EMBL" id="GLX84822.1"/>
    </source>
</evidence>
<name>A0ABQ6H9L4_9GAMM</name>
<gene>
    <name evidence="6" type="ORF">tloyanaT_10740</name>
</gene>
<dbReference type="InterPro" id="IPR005636">
    <property type="entry name" value="DTW"/>
</dbReference>
<sequence length="296" mass="33991">MCFTGLYQKVLTRFFYLSGLITCNNSDNWYNFGQTCIGLFMNAFQQLHHKRLLQSTKPFNARGKGVNRCFSCQVSVEHCICDLKVDYSCDAGFVLILHDIEILKPSNTGRLVGDVCDNFFPFIWSRTEVDPELIKLLNDPSWFPMLVFPEQYAMPEQQVITEKVTLQSNQKPLFILLDASWRDARRMFRKSPYLTKLPIVTLPTGTTSDEHDSRFALRNAKINNHLATAEVAAKVLSQQGEVLSGTLLDLWFDVFSWQYQKSVCQTAKGSAQCLEDYRQFIQTHGLTYQGSKNEYD</sequence>
<dbReference type="Proteomes" id="UP001157134">
    <property type="component" value="Unassembled WGS sequence"/>
</dbReference>
<dbReference type="EMBL" id="BSSV01000002">
    <property type="protein sequence ID" value="GLX84822.1"/>
    <property type="molecule type" value="Genomic_DNA"/>
</dbReference>
<keyword evidence="7" id="KW-1185">Reference proteome</keyword>
<keyword evidence="3" id="KW-0949">S-adenosyl-L-methionine</keyword>
<proteinExistence type="predicted"/>
<evidence type="ECO:0000313" key="7">
    <source>
        <dbReference type="Proteomes" id="UP001157134"/>
    </source>
</evidence>
<dbReference type="PANTHER" id="PTHR21392:SF1">
    <property type="entry name" value="TRNA-URIDINE AMINOCARBOXYPROPYLTRANSFERASE"/>
    <property type="match status" value="1"/>
</dbReference>
<dbReference type="Pfam" id="PF03942">
    <property type="entry name" value="DTW"/>
    <property type="match status" value="1"/>
</dbReference>
<evidence type="ECO:0000256" key="4">
    <source>
        <dbReference type="ARBA" id="ARBA00022694"/>
    </source>
</evidence>
<reference evidence="6 7" key="1">
    <citation type="submission" date="2023-03" db="EMBL/GenBank/DDBJ databases">
        <title>Thalassotalea loyana LMG 22536T draft genome sequence.</title>
        <authorList>
            <person name="Sawabe T."/>
        </authorList>
    </citation>
    <scope>NUCLEOTIDE SEQUENCE [LARGE SCALE GENOMIC DNA]</scope>
    <source>
        <strain evidence="6 7">LMG 22536</strain>
    </source>
</reference>
<dbReference type="InterPro" id="IPR039262">
    <property type="entry name" value="DTWD2/TAPT"/>
</dbReference>
<protein>
    <recommendedName>
        <fullName evidence="1">tRNA-uridine aminocarboxypropyltransferase</fullName>
        <ecNumber evidence="1">2.5.1.25</ecNumber>
    </recommendedName>
</protein>
<dbReference type="PANTHER" id="PTHR21392">
    <property type="entry name" value="TRNA-URIDINE AMINOCARBOXYPROPYLTRANSFERASE 2"/>
    <property type="match status" value="1"/>
</dbReference>
<keyword evidence="2" id="KW-0808">Transferase</keyword>